<dbReference type="RefSeq" id="WP_207246673.1">
    <property type="nucleotide sequence ID" value="NZ_JAFMOF010000001.1"/>
</dbReference>
<feature type="domain" description="DUF397" evidence="1">
    <location>
        <begin position="5"/>
        <end position="58"/>
    </location>
</feature>
<reference evidence="2" key="1">
    <citation type="submission" date="2021-03" db="EMBL/GenBank/DDBJ databases">
        <title>Streptomyces strains.</title>
        <authorList>
            <person name="Lund M.B."/>
            <person name="Toerring T."/>
        </authorList>
    </citation>
    <scope>NUCLEOTIDE SEQUENCE</scope>
    <source>
        <strain evidence="2">JCM 4242</strain>
    </source>
</reference>
<name>A0A939JP83_9ACTN</name>
<protein>
    <submittedName>
        <fullName evidence="2">DUF397 domain-containing protein</fullName>
    </submittedName>
</protein>
<evidence type="ECO:0000259" key="1">
    <source>
        <dbReference type="Pfam" id="PF04149"/>
    </source>
</evidence>
<proteinExistence type="predicted"/>
<dbReference type="EMBL" id="JAFMOF010000001">
    <property type="protein sequence ID" value="MBO0651960.1"/>
    <property type="molecule type" value="Genomic_DNA"/>
</dbReference>
<comment type="caution">
    <text evidence="2">The sequence shown here is derived from an EMBL/GenBank/DDBJ whole genome shotgun (WGS) entry which is preliminary data.</text>
</comment>
<gene>
    <name evidence="2" type="ORF">J1792_03855</name>
</gene>
<sequence>MNGTLAWFKSSYSNMTGDNCVEVLRSGPREVRVRDSKRITGPELTVPTPSWTAFVAALGGAGA</sequence>
<keyword evidence="3" id="KW-1185">Reference proteome</keyword>
<accession>A0A939JP83</accession>
<organism evidence="2 3">
    <name type="scientific">Streptomyces triculaminicus</name>
    <dbReference type="NCBI Taxonomy" id="2816232"/>
    <lineage>
        <taxon>Bacteria</taxon>
        <taxon>Bacillati</taxon>
        <taxon>Actinomycetota</taxon>
        <taxon>Actinomycetes</taxon>
        <taxon>Kitasatosporales</taxon>
        <taxon>Streptomycetaceae</taxon>
        <taxon>Streptomyces</taxon>
    </lineage>
</organism>
<dbReference type="Proteomes" id="UP000664781">
    <property type="component" value="Unassembled WGS sequence"/>
</dbReference>
<evidence type="ECO:0000313" key="2">
    <source>
        <dbReference type="EMBL" id="MBO0651960.1"/>
    </source>
</evidence>
<dbReference type="Pfam" id="PF04149">
    <property type="entry name" value="DUF397"/>
    <property type="match status" value="1"/>
</dbReference>
<evidence type="ECO:0000313" key="3">
    <source>
        <dbReference type="Proteomes" id="UP000664781"/>
    </source>
</evidence>
<dbReference type="InterPro" id="IPR007278">
    <property type="entry name" value="DUF397"/>
</dbReference>
<dbReference type="AlphaFoldDB" id="A0A939JP83"/>